<name>A0A0R1PPT6_9LACO</name>
<dbReference type="Proteomes" id="UP000051155">
    <property type="component" value="Unassembled WGS sequence"/>
</dbReference>
<sequence length="101" mass="11607">MVYLSGIIIIKGVFLCQNHIQKNLEDQLFLTLPQLQKEVVSPELLKDIFKYIGFSDKEIKLSEIIDVGAVWDTLQLTNDQQVLNLNLNFSELGKVLTCWHC</sequence>
<evidence type="ECO:0000313" key="1">
    <source>
        <dbReference type="EMBL" id="KRL34535.1"/>
    </source>
</evidence>
<dbReference type="EMBL" id="AZEG01000038">
    <property type="protein sequence ID" value="KRL34535.1"/>
    <property type="molecule type" value="Genomic_DNA"/>
</dbReference>
<organism evidence="1 2">
    <name type="scientific">Liquorilactobacillus uvarum DSM 19971</name>
    <dbReference type="NCBI Taxonomy" id="1423812"/>
    <lineage>
        <taxon>Bacteria</taxon>
        <taxon>Bacillati</taxon>
        <taxon>Bacillota</taxon>
        <taxon>Bacilli</taxon>
        <taxon>Lactobacillales</taxon>
        <taxon>Lactobacillaceae</taxon>
        <taxon>Liquorilactobacillus</taxon>
    </lineage>
</organism>
<dbReference type="AlphaFoldDB" id="A0A0R1PPT6"/>
<dbReference type="RefSeq" id="WP_162255649.1">
    <property type="nucleotide sequence ID" value="NZ_AZEG01000038.1"/>
</dbReference>
<dbReference type="PATRIC" id="fig|1423812.3.peg.1689"/>
<comment type="caution">
    <text evidence="1">The sequence shown here is derived from an EMBL/GenBank/DDBJ whole genome shotgun (WGS) entry which is preliminary data.</text>
</comment>
<protein>
    <submittedName>
        <fullName evidence="1">Uncharacterized protein</fullName>
    </submittedName>
</protein>
<accession>A0A0R1PPT6</accession>
<proteinExistence type="predicted"/>
<gene>
    <name evidence="1" type="ORF">FD20_GL001582</name>
</gene>
<keyword evidence="2" id="KW-1185">Reference proteome</keyword>
<evidence type="ECO:0000313" key="2">
    <source>
        <dbReference type="Proteomes" id="UP000051155"/>
    </source>
</evidence>
<reference evidence="1 2" key="1">
    <citation type="journal article" date="2015" name="Genome Announc.">
        <title>Expanding the biotechnology potential of lactobacilli through comparative genomics of 213 strains and associated genera.</title>
        <authorList>
            <person name="Sun Z."/>
            <person name="Harris H.M."/>
            <person name="McCann A."/>
            <person name="Guo C."/>
            <person name="Argimon S."/>
            <person name="Zhang W."/>
            <person name="Yang X."/>
            <person name="Jeffery I.B."/>
            <person name="Cooney J.C."/>
            <person name="Kagawa T.F."/>
            <person name="Liu W."/>
            <person name="Song Y."/>
            <person name="Salvetti E."/>
            <person name="Wrobel A."/>
            <person name="Rasinkangas P."/>
            <person name="Parkhill J."/>
            <person name="Rea M.C."/>
            <person name="O'Sullivan O."/>
            <person name="Ritari J."/>
            <person name="Douillard F.P."/>
            <person name="Paul Ross R."/>
            <person name="Yang R."/>
            <person name="Briner A.E."/>
            <person name="Felis G.E."/>
            <person name="de Vos W.M."/>
            <person name="Barrangou R."/>
            <person name="Klaenhammer T.R."/>
            <person name="Caufield P.W."/>
            <person name="Cui Y."/>
            <person name="Zhang H."/>
            <person name="O'Toole P.W."/>
        </authorList>
    </citation>
    <scope>NUCLEOTIDE SEQUENCE [LARGE SCALE GENOMIC DNA]</scope>
    <source>
        <strain evidence="1 2">DSM 19971</strain>
    </source>
</reference>